<reference evidence="4" key="3">
    <citation type="submission" date="2019-06" db="EMBL/GenBank/DDBJ databases">
        <authorList>
            <person name="Poynton C."/>
            <person name="Hasenbein S."/>
            <person name="Benoit J.B."/>
            <person name="Sepulveda M.S."/>
            <person name="Poelchau M.F."/>
            <person name="Murali S.C."/>
            <person name="Chen S."/>
            <person name="Glastad K.M."/>
            <person name="Werren J.H."/>
            <person name="Vineis J.H."/>
            <person name="Bowen J.L."/>
            <person name="Friedrich M."/>
            <person name="Jones J."/>
            <person name="Robertson H.M."/>
            <person name="Feyereisen R."/>
            <person name="Mechler-Hickson A."/>
            <person name="Mathers N."/>
            <person name="Lee C.E."/>
            <person name="Colbourne J.K."/>
            <person name="Biales A."/>
            <person name="Johnston J.S."/>
            <person name="Wellborn G.A."/>
            <person name="Rosendale A.J."/>
            <person name="Cridge A.G."/>
            <person name="Munoz-Torres M.C."/>
            <person name="Bain P.A."/>
            <person name="Manny A.R."/>
            <person name="Major K.M."/>
            <person name="Lambert F.N."/>
            <person name="Vulpe C.D."/>
            <person name="Tuck P."/>
            <person name="Blalock B.J."/>
            <person name="Lin Y.-Y."/>
            <person name="Smith M.E."/>
            <person name="Ochoa-Acuna H."/>
            <person name="Chen M.-J.M."/>
            <person name="Childers C.P."/>
            <person name="Qu J."/>
            <person name="Dugan S."/>
            <person name="Lee S.L."/>
            <person name="Chao H."/>
            <person name="Dinh H."/>
            <person name="Han Y."/>
            <person name="Doddapaneni H."/>
            <person name="Worley K.C."/>
            <person name="Muzny D.M."/>
            <person name="Gibbs R.A."/>
            <person name="Richards S."/>
        </authorList>
    </citation>
    <scope>NUCLEOTIDE SEQUENCE</scope>
    <source>
        <strain evidence="4">HAZT.00-mixed</strain>
        <tissue evidence="4">Whole organism</tissue>
    </source>
</reference>
<dbReference type="PROSITE" id="PS50084">
    <property type="entry name" value="KH_TYPE_1"/>
    <property type="match status" value="1"/>
</dbReference>
<dbReference type="PANTHER" id="PTHR10627">
    <property type="entry name" value="SCP160"/>
    <property type="match status" value="1"/>
</dbReference>
<evidence type="ECO:0000313" key="4">
    <source>
        <dbReference type="EMBL" id="KAA0187174.1"/>
    </source>
</evidence>
<dbReference type="GO" id="GO:0010468">
    <property type="term" value="P:regulation of gene expression"/>
    <property type="evidence" value="ECO:0007669"/>
    <property type="project" value="UniProtKB-ARBA"/>
</dbReference>
<dbReference type="PANTHER" id="PTHR10627:SF69">
    <property type="entry name" value="PROTEIN BICAUDAL C"/>
    <property type="match status" value="1"/>
</dbReference>
<evidence type="ECO:0000259" key="3">
    <source>
        <dbReference type="Pfam" id="PF00013"/>
    </source>
</evidence>
<dbReference type="AlphaFoldDB" id="A0A6A0GSZ4"/>
<proteinExistence type="predicted"/>
<evidence type="ECO:0000256" key="1">
    <source>
        <dbReference type="ARBA" id="ARBA00022737"/>
    </source>
</evidence>
<sequence length="170" mass="18852">MACTCKLDPHIRVVGTPENVSIASMMVRQQLEPHNKITMKMDVSWTHHSHIIGMLHSHIIGKAGNTIQPVVRRTGVSIHFPDGNKNNETRKSNQVSINSRGEELGGLEDARASIRQLTPLVFSFSFKANADFIAISEPNALVQHVQGLFNVQVICHLVAMCWTCEEAMSL</sequence>
<keyword evidence="1" id="KW-0677">Repeat</keyword>
<accession>A0A6A0GSZ4</accession>
<comment type="caution">
    <text evidence="4">The sequence shown here is derived from an EMBL/GenBank/DDBJ whole genome shotgun (WGS) entry which is preliminary data.</text>
</comment>
<feature type="domain" description="K Homology" evidence="3">
    <location>
        <begin position="55"/>
        <end position="115"/>
    </location>
</feature>
<gene>
    <name evidence="4" type="ORF">HAZT_HAZT002786</name>
</gene>
<dbReference type="GO" id="GO:0003723">
    <property type="term" value="F:RNA binding"/>
    <property type="evidence" value="ECO:0007669"/>
    <property type="project" value="UniProtKB-UniRule"/>
</dbReference>
<dbReference type="EMBL" id="JQDR03015104">
    <property type="protein sequence ID" value="KAA0187174.1"/>
    <property type="molecule type" value="Genomic_DNA"/>
</dbReference>
<dbReference type="InterPro" id="IPR004088">
    <property type="entry name" value="KH_dom_type_1"/>
</dbReference>
<dbReference type="Gene3D" id="3.30.310.270">
    <property type="match status" value="1"/>
</dbReference>
<dbReference type="GO" id="GO:0005737">
    <property type="term" value="C:cytoplasm"/>
    <property type="evidence" value="ECO:0007669"/>
    <property type="project" value="TreeGrafter"/>
</dbReference>
<name>A0A6A0GSZ4_HYAAZ</name>
<reference evidence="4" key="1">
    <citation type="submission" date="2014-08" db="EMBL/GenBank/DDBJ databases">
        <authorList>
            <person name="Murali S."/>
            <person name="Richards S."/>
            <person name="Bandaranaike D."/>
            <person name="Bellair M."/>
            <person name="Blankenburg K."/>
            <person name="Chao H."/>
            <person name="Dinh H."/>
            <person name="Doddapaneni H."/>
            <person name="Dugan-Rocha S."/>
            <person name="Elkadiri S."/>
            <person name="Gnanaolivu R."/>
            <person name="Hughes D."/>
            <person name="Lee S."/>
            <person name="Li M."/>
            <person name="Ming W."/>
            <person name="Munidasa M."/>
            <person name="Muniz J."/>
            <person name="Nguyen L."/>
            <person name="Osuji N."/>
            <person name="Pu L.-L."/>
            <person name="Puazo M."/>
            <person name="Skinner E."/>
            <person name="Qu C."/>
            <person name="Quiroz J."/>
            <person name="Raj R."/>
            <person name="Weissenberger G."/>
            <person name="Xin Y."/>
            <person name="Zou X."/>
            <person name="Han Y."/>
            <person name="Worley K."/>
            <person name="Muzny D."/>
            <person name="Gibbs R."/>
        </authorList>
    </citation>
    <scope>NUCLEOTIDE SEQUENCE</scope>
    <source>
        <strain evidence="4">HAZT.00-mixed</strain>
        <tissue evidence="4">Whole organism</tissue>
    </source>
</reference>
<keyword evidence="2" id="KW-0694">RNA-binding</keyword>
<dbReference type="InterPro" id="IPR036612">
    <property type="entry name" value="KH_dom_type_1_sf"/>
</dbReference>
<organism evidence="4">
    <name type="scientific">Hyalella azteca</name>
    <name type="common">Amphipod</name>
    <dbReference type="NCBI Taxonomy" id="294128"/>
    <lineage>
        <taxon>Eukaryota</taxon>
        <taxon>Metazoa</taxon>
        <taxon>Ecdysozoa</taxon>
        <taxon>Arthropoda</taxon>
        <taxon>Crustacea</taxon>
        <taxon>Multicrustacea</taxon>
        <taxon>Malacostraca</taxon>
        <taxon>Eumalacostraca</taxon>
        <taxon>Peracarida</taxon>
        <taxon>Amphipoda</taxon>
        <taxon>Senticaudata</taxon>
        <taxon>Talitrida</taxon>
        <taxon>Talitroidea</taxon>
        <taxon>Hyalellidae</taxon>
        <taxon>Hyalella</taxon>
    </lineage>
</organism>
<dbReference type="Proteomes" id="UP000711488">
    <property type="component" value="Unassembled WGS sequence"/>
</dbReference>
<dbReference type="OrthoDB" id="271862at2759"/>
<evidence type="ECO:0000256" key="2">
    <source>
        <dbReference type="PROSITE-ProRule" id="PRU00117"/>
    </source>
</evidence>
<reference evidence="4" key="2">
    <citation type="journal article" date="2018" name="Environ. Sci. Technol.">
        <title>The Toxicogenome of Hyalella azteca: A Model for Sediment Ecotoxicology and Evolutionary Toxicology.</title>
        <authorList>
            <person name="Poynton H.C."/>
            <person name="Hasenbein S."/>
            <person name="Benoit J.B."/>
            <person name="Sepulveda M.S."/>
            <person name="Poelchau M.F."/>
            <person name="Hughes D.S.T."/>
            <person name="Murali S.C."/>
            <person name="Chen S."/>
            <person name="Glastad K.M."/>
            <person name="Goodisman M.A.D."/>
            <person name="Werren J.H."/>
            <person name="Vineis J.H."/>
            <person name="Bowen J.L."/>
            <person name="Friedrich M."/>
            <person name="Jones J."/>
            <person name="Robertson H.M."/>
            <person name="Feyereisen R."/>
            <person name="Mechler-Hickson A."/>
            <person name="Mathers N."/>
            <person name="Lee C.E."/>
            <person name="Colbourne J.K."/>
            <person name="Biales A."/>
            <person name="Johnston J.S."/>
            <person name="Wellborn G.A."/>
            <person name="Rosendale A.J."/>
            <person name="Cridge A.G."/>
            <person name="Munoz-Torres M.C."/>
            <person name="Bain P.A."/>
            <person name="Manny A.R."/>
            <person name="Major K.M."/>
            <person name="Lambert F.N."/>
            <person name="Vulpe C.D."/>
            <person name="Tuck P."/>
            <person name="Blalock B.J."/>
            <person name="Lin Y.Y."/>
            <person name="Smith M.E."/>
            <person name="Ochoa-Acuna H."/>
            <person name="Chen M.M."/>
            <person name="Childers C.P."/>
            <person name="Qu J."/>
            <person name="Dugan S."/>
            <person name="Lee S.L."/>
            <person name="Chao H."/>
            <person name="Dinh H."/>
            <person name="Han Y."/>
            <person name="Doddapaneni H."/>
            <person name="Worley K.C."/>
            <person name="Muzny D.M."/>
            <person name="Gibbs R.A."/>
            <person name="Richards S."/>
        </authorList>
    </citation>
    <scope>NUCLEOTIDE SEQUENCE</scope>
    <source>
        <strain evidence="4">HAZT.00-mixed</strain>
        <tissue evidence="4">Whole organism</tissue>
    </source>
</reference>
<dbReference type="SUPFAM" id="SSF54791">
    <property type="entry name" value="Eukaryotic type KH-domain (KH-domain type I)"/>
    <property type="match status" value="1"/>
</dbReference>
<dbReference type="Pfam" id="PF00013">
    <property type="entry name" value="KH_1"/>
    <property type="match status" value="1"/>
</dbReference>
<protein>
    <recommendedName>
        <fullName evidence="3">K Homology domain-containing protein</fullName>
    </recommendedName>
</protein>